<evidence type="ECO:0000256" key="7">
    <source>
        <dbReference type="ARBA" id="ARBA00044229"/>
    </source>
</evidence>
<name>A0AAE0FVH7_9CHLO</name>
<dbReference type="Proteomes" id="UP001190700">
    <property type="component" value="Unassembled WGS sequence"/>
</dbReference>
<gene>
    <name evidence="11" type="ORF">CYMTET_24626</name>
</gene>
<sequence>MGCQWVQAVVLAGGAGESFGVITSQERPKPLLPVGNRPLISYPLRMLESAGFQDVIVVTSGEEVHKSVCKFVESYTGKMHVQVVSTETTGSADALRAIAHKITYENFMVVSGDLICDVSISSLVVSHCSREAMLTSVLKPIKNLTDPETGKPAKAVDYFGLSADGKRLLLATSASDVGRQLKLRRSVLRLDNQVTIRTDLRDSHLYLFSRRALEILEHHPNMHSVKEHLVPYLILRQVAGNRPVAKKADPLTEDKPDEVGASPLVADEATPENVSNNPSQDKLARFTHIALPSLSGCFVHILPETTYCQRVNSLVFYGDANREVRLLPIQYFKTTQIPARR</sequence>
<keyword evidence="5" id="KW-0648">Protein biosynthesis</keyword>
<evidence type="ECO:0000256" key="3">
    <source>
        <dbReference type="ARBA" id="ARBA00022490"/>
    </source>
</evidence>
<feature type="domain" description="Nucleotidyl transferase" evidence="10">
    <location>
        <begin position="8"/>
        <end position="142"/>
    </location>
</feature>
<keyword evidence="4" id="KW-0396">Initiation factor</keyword>
<evidence type="ECO:0000256" key="1">
    <source>
        <dbReference type="ARBA" id="ARBA00004514"/>
    </source>
</evidence>
<dbReference type="Gene3D" id="3.90.550.10">
    <property type="entry name" value="Spore Coat Polysaccharide Biosynthesis Protein SpsA, Chain A"/>
    <property type="match status" value="1"/>
</dbReference>
<evidence type="ECO:0000313" key="11">
    <source>
        <dbReference type="EMBL" id="KAK3266782.1"/>
    </source>
</evidence>
<organism evidence="11 12">
    <name type="scientific">Cymbomonas tetramitiformis</name>
    <dbReference type="NCBI Taxonomy" id="36881"/>
    <lineage>
        <taxon>Eukaryota</taxon>
        <taxon>Viridiplantae</taxon>
        <taxon>Chlorophyta</taxon>
        <taxon>Pyramimonadophyceae</taxon>
        <taxon>Pyramimonadales</taxon>
        <taxon>Pyramimonadaceae</taxon>
        <taxon>Cymbomonas</taxon>
    </lineage>
</organism>
<dbReference type="AlphaFoldDB" id="A0AAE0FVH7"/>
<dbReference type="PANTHER" id="PTHR45989:SF1">
    <property type="entry name" value="TRANSLATION INITIATION FACTOR EIF-2B SUBUNIT GAMMA"/>
    <property type="match status" value="1"/>
</dbReference>
<evidence type="ECO:0000256" key="4">
    <source>
        <dbReference type="ARBA" id="ARBA00022540"/>
    </source>
</evidence>
<dbReference type="InterPro" id="IPR051960">
    <property type="entry name" value="eIF2B_gamma"/>
</dbReference>
<keyword evidence="3" id="KW-0963">Cytoplasm</keyword>
<comment type="subcellular location">
    <subcellularLocation>
        <location evidence="1">Cytoplasm</location>
        <location evidence="1">Cytosol</location>
    </subcellularLocation>
</comment>
<evidence type="ECO:0000256" key="9">
    <source>
        <dbReference type="ARBA" id="ARBA00046432"/>
    </source>
</evidence>
<proteinExistence type="inferred from homology"/>
<dbReference type="GO" id="GO:0002183">
    <property type="term" value="P:cytoplasmic translational initiation"/>
    <property type="evidence" value="ECO:0007669"/>
    <property type="project" value="TreeGrafter"/>
</dbReference>
<dbReference type="GO" id="GO:0005085">
    <property type="term" value="F:guanyl-nucleotide exchange factor activity"/>
    <property type="evidence" value="ECO:0007669"/>
    <property type="project" value="TreeGrafter"/>
</dbReference>
<comment type="similarity">
    <text evidence="2">Belongs to the eIF-2B gamma/epsilon subunits family.</text>
</comment>
<reference evidence="11 12" key="1">
    <citation type="journal article" date="2015" name="Genome Biol. Evol.">
        <title>Comparative Genomics of a Bacterivorous Green Alga Reveals Evolutionary Causalities and Consequences of Phago-Mixotrophic Mode of Nutrition.</title>
        <authorList>
            <person name="Burns J.A."/>
            <person name="Paasch A."/>
            <person name="Narechania A."/>
            <person name="Kim E."/>
        </authorList>
    </citation>
    <scope>NUCLEOTIDE SEQUENCE [LARGE SCALE GENOMIC DNA]</scope>
    <source>
        <strain evidence="11 12">PLY_AMNH</strain>
    </source>
</reference>
<accession>A0AAE0FVH7</accession>
<dbReference type="Pfam" id="PF00483">
    <property type="entry name" value="NTP_transferase"/>
    <property type="match status" value="1"/>
</dbReference>
<evidence type="ECO:0000256" key="8">
    <source>
        <dbReference type="ARBA" id="ARBA00045373"/>
    </source>
</evidence>
<evidence type="ECO:0000259" key="10">
    <source>
        <dbReference type="Pfam" id="PF00483"/>
    </source>
</evidence>
<keyword evidence="12" id="KW-1185">Reference proteome</keyword>
<dbReference type="InterPro" id="IPR005835">
    <property type="entry name" value="NTP_transferase_dom"/>
</dbReference>
<dbReference type="PANTHER" id="PTHR45989">
    <property type="entry name" value="TRANSLATION INITIATION FACTOR EIF-2B SUBUNIT GAMMA"/>
    <property type="match status" value="1"/>
</dbReference>
<dbReference type="InterPro" id="IPR029044">
    <property type="entry name" value="Nucleotide-diphossugar_trans"/>
</dbReference>
<dbReference type="GO" id="GO:0005829">
    <property type="term" value="C:cytosol"/>
    <property type="evidence" value="ECO:0007669"/>
    <property type="project" value="UniProtKB-SubCell"/>
</dbReference>
<evidence type="ECO:0000256" key="5">
    <source>
        <dbReference type="ARBA" id="ARBA00022917"/>
    </source>
</evidence>
<comment type="subunit">
    <text evidence="9">Component of the translation initiation factor 2B (eIF2B) complex which is a heterodecamer of two sets of five different subunits: alpha, beta, gamma, delta and epsilon. Subunits alpha, beta and delta comprise a regulatory subcomplex and subunits epsilon and gamma comprise a catalytic subcomplex. Within the complex, the hexameric regulatory complex resides at the center, with the two heterodimeric catalytic subcomplexes bound on opposite sides.</text>
</comment>
<dbReference type="GO" id="GO:0005851">
    <property type="term" value="C:eukaryotic translation initiation factor 2B complex"/>
    <property type="evidence" value="ECO:0007669"/>
    <property type="project" value="TreeGrafter"/>
</dbReference>
<dbReference type="EMBL" id="LGRX02012832">
    <property type="protein sequence ID" value="KAK3266782.1"/>
    <property type="molecule type" value="Genomic_DNA"/>
</dbReference>
<comment type="function">
    <text evidence="8">Acts as a component of the translation initiation factor 2B (eIF2B) complex, which catalyzes the exchange of GDP for GTP on the eukaryotic initiation factor 2 (eIF2) complex gamma subunit. Its guanine nucleotide exchange factor activity is repressed when bound to eIF2 complex phosphorylated on the alpha subunit, thereby limiting the amount of methionyl-initiator methionine tRNA available to the ribosome and consequently global translation is repressed.</text>
</comment>
<evidence type="ECO:0000256" key="2">
    <source>
        <dbReference type="ARBA" id="ARBA00007878"/>
    </source>
</evidence>
<dbReference type="SUPFAM" id="SSF53448">
    <property type="entry name" value="Nucleotide-diphospho-sugar transferases"/>
    <property type="match status" value="1"/>
</dbReference>
<comment type="caution">
    <text evidence="11">The sequence shown here is derived from an EMBL/GenBank/DDBJ whole genome shotgun (WGS) entry which is preliminary data.</text>
</comment>
<protein>
    <recommendedName>
        <fullName evidence="6">Translation initiation factor eIF2B subunit gamma</fullName>
    </recommendedName>
    <alternativeName>
        <fullName evidence="7">eIF2B GDP-GTP exchange factor subunit gamma</fullName>
    </alternativeName>
</protein>
<evidence type="ECO:0000313" key="12">
    <source>
        <dbReference type="Proteomes" id="UP001190700"/>
    </source>
</evidence>
<evidence type="ECO:0000256" key="6">
    <source>
        <dbReference type="ARBA" id="ARBA00044196"/>
    </source>
</evidence>
<dbReference type="GO" id="GO:0003743">
    <property type="term" value="F:translation initiation factor activity"/>
    <property type="evidence" value="ECO:0007669"/>
    <property type="project" value="UniProtKB-KW"/>
</dbReference>